<protein>
    <submittedName>
        <fullName evidence="1">Uncharacterized protein</fullName>
    </submittedName>
</protein>
<dbReference type="RefSeq" id="WP_185549507.1">
    <property type="nucleotide sequence ID" value="NZ_JAARQU010000004.1"/>
</dbReference>
<organism evidence="1 4">
    <name type="scientific">Listeria booriae</name>
    <dbReference type="NCBI Taxonomy" id="1552123"/>
    <lineage>
        <taxon>Bacteria</taxon>
        <taxon>Bacillati</taxon>
        <taxon>Bacillota</taxon>
        <taxon>Bacilli</taxon>
        <taxon>Bacillales</taxon>
        <taxon>Listeriaceae</taxon>
        <taxon>Listeria</taxon>
    </lineage>
</organism>
<comment type="caution">
    <text evidence="1">The sequence shown here is derived from an EMBL/GenBank/DDBJ whole genome shotgun (WGS) entry which is preliminary data.</text>
</comment>
<evidence type="ECO:0000313" key="2">
    <source>
        <dbReference type="EMBL" id="MBC2178284.1"/>
    </source>
</evidence>
<dbReference type="EMBL" id="JAARZT010000011">
    <property type="protein sequence ID" value="MBC2292954.1"/>
    <property type="molecule type" value="Genomic_DNA"/>
</dbReference>
<name>A0A7X0ZA46_9LIST</name>
<dbReference type="EMBL" id="JAARYD010000012">
    <property type="protein sequence ID" value="MBC2178284.1"/>
    <property type="molecule type" value="Genomic_DNA"/>
</dbReference>
<dbReference type="AlphaFoldDB" id="A0A7X0ZA46"/>
<reference evidence="4 5" key="1">
    <citation type="submission" date="2020-03" db="EMBL/GenBank/DDBJ databases">
        <title>Soil Listeria distribution.</title>
        <authorList>
            <person name="Liao J."/>
            <person name="Wiedmann M."/>
        </authorList>
    </citation>
    <scope>NUCLEOTIDE SEQUENCE [LARGE SCALE GENOMIC DNA]</scope>
    <source>
        <strain evidence="3 5">FSL L7-0051</strain>
        <strain evidence="1 4">FSL L7-0259</strain>
    </source>
</reference>
<sequence>MSINQFLFDLKNVVSNYEEDAKCELLFERTKHIAFDIYDQQVCEETEHFTGVEYIIQTSVFEDYFEGTIIREIKDSDYCMVIKYAT</sequence>
<dbReference type="Proteomes" id="UP000541735">
    <property type="component" value="Unassembled WGS sequence"/>
</dbReference>
<proteinExistence type="predicted"/>
<gene>
    <name evidence="1" type="ORF">HCB27_16295</name>
    <name evidence="2" type="ORF">HCB27_16770</name>
    <name evidence="3" type="ORF">HCC36_06875</name>
</gene>
<evidence type="ECO:0000313" key="5">
    <source>
        <dbReference type="Proteomes" id="UP000543005"/>
    </source>
</evidence>
<dbReference type="EMBL" id="JAARYD010000011">
    <property type="protein sequence ID" value="MBC2178189.1"/>
    <property type="molecule type" value="Genomic_DNA"/>
</dbReference>
<evidence type="ECO:0000313" key="3">
    <source>
        <dbReference type="EMBL" id="MBC2292954.1"/>
    </source>
</evidence>
<evidence type="ECO:0000313" key="1">
    <source>
        <dbReference type="EMBL" id="MBC2178189.1"/>
    </source>
</evidence>
<accession>A0A7X0ZA46</accession>
<evidence type="ECO:0000313" key="4">
    <source>
        <dbReference type="Proteomes" id="UP000541735"/>
    </source>
</evidence>
<dbReference type="Proteomes" id="UP000543005">
    <property type="component" value="Unassembled WGS sequence"/>
</dbReference>